<feature type="region of interest" description="Disordered" evidence="1">
    <location>
        <begin position="286"/>
        <end position="457"/>
    </location>
</feature>
<evidence type="ECO:0000256" key="1">
    <source>
        <dbReference type="SAM" id="MobiDB-lite"/>
    </source>
</evidence>
<dbReference type="EMBL" id="JAQQCL010000007">
    <property type="protein sequence ID" value="MFM0716973.1"/>
    <property type="molecule type" value="Genomic_DNA"/>
</dbReference>
<gene>
    <name evidence="2" type="ORF">PQQ73_11605</name>
</gene>
<reference evidence="2 3" key="1">
    <citation type="journal article" date="2024" name="Chem. Sci.">
        <title>Discovery of megapolipeptins by genome mining of a Burkholderiales bacteria collection.</title>
        <authorList>
            <person name="Paulo B.S."/>
            <person name="Recchia M.J.J."/>
            <person name="Lee S."/>
            <person name="Fergusson C.H."/>
            <person name="Romanowski S.B."/>
            <person name="Hernandez A."/>
            <person name="Krull N."/>
            <person name="Liu D.Y."/>
            <person name="Cavanagh H."/>
            <person name="Bos A."/>
            <person name="Gray C.A."/>
            <person name="Murphy B.T."/>
            <person name="Linington R.G."/>
            <person name="Eustaquio A.S."/>
        </authorList>
    </citation>
    <scope>NUCLEOTIDE SEQUENCE [LARGE SCALE GENOMIC DNA]</scope>
    <source>
        <strain evidence="2 3">RL17-350-BIC-E</strain>
    </source>
</reference>
<dbReference type="InterPro" id="IPR021728">
    <property type="entry name" value="DUF3300"/>
</dbReference>
<accession>A0ABW9ED05</accession>
<evidence type="ECO:0000313" key="3">
    <source>
        <dbReference type="Proteomes" id="UP001629392"/>
    </source>
</evidence>
<dbReference type="PANTHER" id="PTHR40269">
    <property type="entry name" value="OUTER MEMBRANE PROTEIN-RELATED"/>
    <property type="match status" value="1"/>
</dbReference>
<organism evidence="2 3">
    <name type="scientific">Paraburkholderia strydomiana</name>
    <dbReference type="NCBI Taxonomy" id="1245417"/>
    <lineage>
        <taxon>Bacteria</taxon>
        <taxon>Pseudomonadati</taxon>
        <taxon>Pseudomonadota</taxon>
        <taxon>Betaproteobacteria</taxon>
        <taxon>Burkholderiales</taxon>
        <taxon>Burkholderiaceae</taxon>
        <taxon>Paraburkholderia</taxon>
    </lineage>
</organism>
<proteinExistence type="predicted"/>
<protein>
    <submittedName>
        <fullName evidence="2">DUF3300 domain-containing protein</fullName>
    </submittedName>
</protein>
<feature type="compositionally biased region" description="Basic and acidic residues" evidence="1">
    <location>
        <begin position="363"/>
        <end position="379"/>
    </location>
</feature>
<dbReference type="PANTHER" id="PTHR40269:SF1">
    <property type="entry name" value="OUTER MEMBRANE PROTEIN"/>
    <property type="match status" value="1"/>
</dbReference>
<comment type="caution">
    <text evidence="2">The sequence shown here is derived from an EMBL/GenBank/DDBJ whole genome shotgun (WGS) entry which is preliminary data.</text>
</comment>
<feature type="compositionally biased region" description="Polar residues" evidence="1">
    <location>
        <begin position="401"/>
        <end position="419"/>
    </location>
</feature>
<dbReference type="Proteomes" id="UP001629392">
    <property type="component" value="Unassembled WGS sequence"/>
</dbReference>
<keyword evidence="3" id="KW-1185">Reference proteome</keyword>
<evidence type="ECO:0000313" key="2">
    <source>
        <dbReference type="EMBL" id="MFM0716973.1"/>
    </source>
</evidence>
<dbReference type="Pfam" id="PF11737">
    <property type="entry name" value="DUF3300"/>
    <property type="match status" value="1"/>
</dbReference>
<feature type="compositionally biased region" description="Low complexity" evidence="1">
    <location>
        <begin position="316"/>
        <end position="329"/>
    </location>
</feature>
<feature type="compositionally biased region" description="Low complexity" evidence="1">
    <location>
        <begin position="345"/>
        <end position="354"/>
    </location>
</feature>
<dbReference type="RefSeq" id="WP_408153019.1">
    <property type="nucleotide sequence ID" value="NZ_JAQQCL010000007.1"/>
</dbReference>
<feature type="compositionally biased region" description="Gly residues" evidence="1">
    <location>
        <begin position="428"/>
        <end position="457"/>
    </location>
</feature>
<sequence>MDRITRAFERLIPFAWAVERWRRAAMVHVSTRARVANHALIAAMLAVCAMFCATSSIAQAPAAEGGAPAAIPTATLDKLVGPIALYPDDLIAIILPAATYPVEIVQADRFLEQRKSDKTLAINESWHDPVKALLNYPEVARKMSADLDWTIGLGEAVVTDQGAVLEAVQRFRRQTQSAGQLKSDDKQVVVVEKEVIKIVPADPQVIYVPQYNPTTVVVSGAPPSYGYLPAPYPVYYYPYPPGAALATGLVWGAAMAAVWHGGHYEAHYGGGGNNNININRERNVERGNINTGDVNRSRSETGQSSAWRSDKKPGQVSGTTGRSTSTPRVGDPPARGSAGGGNAAAGGRDLAAQRPGTPATREAGARESATREAGARDSGARASQSPGGDAFSGYGSAREAQANSSRGAASRQSISQTPARTAPAAAHSGGGLSGGGGRGGGGSFSGRGGGGRGGGRR</sequence>
<name>A0ABW9ED05_9BURK</name>